<feature type="domain" description="RNase H type-1" evidence="1">
    <location>
        <begin position="8"/>
        <end position="112"/>
    </location>
</feature>
<dbReference type="GO" id="GO:0004523">
    <property type="term" value="F:RNA-DNA hybrid ribonuclease activity"/>
    <property type="evidence" value="ECO:0007669"/>
    <property type="project" value="InterPro"/>
</dbReference>
<comment type="caution">
    <text evidence="2">The sequence shown here is derived from an EMBL/GenBank/DDBJ whole genome shotgun (WGS) entry which is preliminary data.</text>
</comment>
<name>A0A1Q3C8F2_CEPFO</name>
<dbReference type="EMBL" id="BDDD01001508">
    <property type="protein sequence ID" value="GAV76547.1"/>
    <property type="molecule type" value="Genomic_DNA"/>
</dbReference>
<accession>A0A1Q3C8F2</accession>
<dbReference type="CDD" id="cd06222">
    <property type="entry name" value="RNase_H_like"/>
    <property type="match status" value="1"/>
</dbReference>
<dbReference type="InParanoid" id="A0A1Q3C8F2"/>
<keyword evidence="3" id="KW-1185">Reference proteome</keyword>
<dbReference type="InterPro" id="IPR053151">
    <property type="entry name" value="RNase_H-like"/>
</dbReference>
<organism evidence="2 3">
    <name type="scientific">Cephalotus follicularis</name>
    <name type="common">Albany pitcher plant</name>
    <dbReference type="NCBI Taxonomy" id="3775"/>
    <lineage>
        <taxon>Eukaryota</taxon>
        <taxon>Viridiplantae</taxon>
        <taxon>Streptophyta</taxon>
        <taxon>Embryophyta</taxon>
        <taxon>Tracheophyta</taxon>
        <taxon>Spermatophyta</taxon>
        <taxon>Magnoliopsida</taxon>
        <taxon>eudicotyledons</taxon>
        <taxon>Gunneridae</taxon>
        <taxon>Pentapetalae</taxon>
        <taxon>rosids</taxon>
        <taxon>fabids</taxon>
        <taxon>Oxalidales</taxon>
        <taxon>Cephalotaceae</taxon>
        <taxon>Cephalotus</taxon>
    </lineage>
</organism>
<dbReference type="OrthoDB" id="1906820at2759"/>
<dbReference type="AlphaFoldDB" id="A0A1Q3C8F2"/>
<evidence type="ECO:0000259" key="1">
    <source>
        <dbReference type="Pfam" id="PF13456"/>
    </source>
</evidence>
<dbReference type="InterPro" id="IPR044730">
    <property type="entry name" value="RNase_H-like_dom_plant"/>
</dbReference>
<protein>
    <submittedName>
        <fullName evidence="2">RVT_3 domain-containing protein</fullName>
    </submittedName>
</protein>
<dbReference type="Proteomes" id="UP000187406">
    <property type="component" value="Unassembled WGS sequence"/>
</dbReference>
<evidence type="ECO:0000313" key="2">
    <source>
        <dbReference type="EMBL" id="GAV76547.1"/>
    </source>
</evidence>
<feature type="non-terminal residue" evidence="2">
    <location>
        <position position="112"/>
    </location>
</feature>
<reference evidence="3" key="1">
    <citation type="submission" date="2016-04" db="EMBL/GenBank/DDBJ databases">
        <title>Cephalotus genome sequencing.</title>
        <authorList>
            <person name="Fukushima K."/>
            <person name="Hasebe M."/>
            <person name="Fang X."/>
        </authorList>
    </citation>
    <scope>NUCLEOTIDE SEQUENCE [LARGE SCALE GENOMIC DNA]</scope>
    <source>
        <strain evidence="3">cv. St1</strain>
    </source>
</reference>
<dbReference type="Pfam" id="PF13456">
    <property type="entry name" value="RVT_3"/>
    <property type="match status" value="1"/>
</dbReference>
<feature type="non-terminal residue" evidence="2">
    <location>
        <position position="1"/>
    </location>
</feature>
<dbReference type="InterPro" id="IPR036397">
    <property type="entry name" value="RNaseH_sf"/>
</dbReference>
<proteinExistence type="predicted"/>
<evidence type="ECO:0000313" key="3">
    <source>
        <dbReference type="Proteomes" id="UP000187406"/>
    </source>
</evidence>
<dbReference type="PANTHER" id="PTHR47723">
    <property type="entry name" value="OS05G0353850 PROTEIN"/>
    <property type="match status" value="1"/>
</dbReference>
<dbReference type="GO" id="GO:0003676">
    <property type="term" value="F:nucleic acid binding"/>
    <property type="evidence" value="ECO:0007669"/>
    <property type="project" value="InterPro"/>
</dbReference>
<dbReference type="Gene3D" id="3.30.420.10">
    <property type="entry name" value="Ribonuclease H-like superfamily/Ribonuclease H"/>
    <property type="match status" value="1"/>
</dbReference>
<dbReference type="PANTHER" id="PTHR47723:SF19">
    <property type="entry name" value="POLYNUCLEOTIDYL TRANSFERASE, RIBONUCLEASE H-LIKE SUPERFAMILY PROTEIN"/>
    <property type="match status" value="1"/>
</dbReference>
<dbReference type="InterPro" id="IPR002156">
    <property type="entry name" value="RNaseH_domain"/>
</dbReference>
<gene>
    <name evidence="2" type="ORF">CFOL_v3_20020</name>
</gene>
<sequence>PQYALKLNCNGAFSECDRHEGEGMVARDAQGWVTMATSINFQYIMDPPTMEALAILQAVKLASGNGWSRIVIEVYAEVVIFEIRNETLCLTSYGNIVEEIKALVISFVSCHF</sequence>